<evidence type="ECO:0000313" key="3">
    <source>
        <dbReference type="WBParaSite" id="TMUE_2000008857.1"/>
    </source>
</evidence>
<evidence type="ECO:0000256" key="1">
    <source>
        <dbReference type="SAM" id="MobiDB-lite"/>
    </source>
</evidence>
<reference evidence="3" key="1">
    <citation type="submission" date="2019-12" db="UniProtKB">
        <authorList>
            <consortium name="WormBaseParasite"/>
        </authorList>
    </citation>
    <scope>IDENTIFICATION</scope>
</reference>
<dbReference type="WBParaSite" id="TMUE_2000008857.1">
    <property type="protein sequence ID" value="TMUE_2000008857.1"/>
    <property type="gene ID" value="WBGene00300434"/>
</dbReference>
<evidence type="ECO:0000313" key="2">
    <source>
        <dbReference type="Proteomes" id="UP000046395"/>
    </source>
</evidence>
<feature type="region of interest" description="Disordered" evidence="1">
    <location>
        <begin position="54"/>
        <end position="96"/>
    </location>
</feature>
<sequence>MGTDGAAQFKHCLQERSNLPPAIQGPAGAKSQTALFALPSALRMLLLPKSSGAKAATIRGTERPETSEVHCPPRLRRRNREANAKESAEGEEGNGG</sequence>
<name>A0A5S6QPQ1_TRIMR</name>
<keyword evidence="2" id="KW-1185">Reference proteome</keyword>
<dbReference type="Proteomes" id="UP000046395">
    <property type="component" value="Unassembled WGS sequence"/>
</dbReference>
<accession>A0A5S6QPQ1</accession>
<proteinExistence type="predicted"/>
<protein>
    <submittedName>
        <fullName evidence="3">Uncharacterized protein</fullName>
    </submittedName>
</protein>
<dbReference type="AlphaFoldDB" id="A0A5S6QPQ1"/>
<organism evidence="2 3">
    <name type="scientific">Trichuris muris</name>
    <name type="common">Mouse whipworm</name>
    <dbReference type="NCBI Taxonomy" id="70415"/>
    <lineage>
        <taxon>Eukaryota</taxon>
        <taxon>Metazoa</taxon>
        <taxon>Ecdysozoa</taxon>
        <taxon>Nematoda</taxon>
        <taxon>Enoplea</taxon>
        <taxon>Dorylaimia</taxon>
        <taxon>Trichinellida</taxon>
        <taxon>Trichuridae</taxon>
        <taxon>Trichuris</taxon>
    </lineage>
</organism>